<evidence type="ECO:0000256" key="2">
    <source>
        <dbReference type="ARBA" id="ARBA00022448"/>
    </source>
</evidence>
<evidence type="ECO:0000259" key="5">
    <source>
        <dbReference type="Pfam" id="PF00496"/>
    </source>
</evidence>
<keyword evidence="2" id="KW-0813">Transport</keyword>
<keyword evidence="3" id="KW-0732">Signal</keyword>
<feature type="region of interest" description="Disordered" evidence="4">
    <location>
        <begin position="31"/>
        <end position="57"/>
    </location>
</feature>
<sequence>MKLKSPRKSLLLFAIFIFFVFLIIGCSSDTSSTEGEEGTDTNTPEEASTPQSGGTITVGSLQEPDTLDVHKTAMSIASVITNHLGGTLLGVNPETNELEPYLAEDYTVSDDGKTLTFKLRQGVTFTDGTPLTAQVFKDTFDRILNPETGATVAAGLVAGIKSTSAPDEQTFVIELEAPSAPFLNSLTSQGYLQPLSMAAIEQFGEDYGRNPVGAGPYKFKEWVTGQSVTLVRNDDFNWPQSSAVNQGKAYPDQMVYKFIPDEQTMLAALDSGSIDVAINVAPKDVQKYRNNPDYYVLEADRQGLGLFLEMNLEDELLADLNVRKAINMAINKDAIIQATINGEGTPSYGPIPSTIFGYDPNVESYGHKLNPEEATSLLESSGYTKNSDGFMEKDGQELAFELSIMGPHNQAAQMIQAMLKDVGINVSIQSLEAGTLMEQVAQGDYQMSLLSYSYSDPDILSMFFHSSQIGGLNHVRLQDPELDALLEKGRTTVEPEERKQVYAQVQENVVENAYWVPIFAEKVFVVVNSRVKDVKMNNVSVEFQDSWVQQ</sequence>
<dbReference type="GO" id="GO:0043190">
    <property type="term" value="C:ATP-binding cassette (ABC) transporter complex"/>
    <property type="evidence" value="ECO:0007669"/>
    <property type="project" value="InterPro"/>
</dbReference>
<dbReference type="PROSITE" id="PS51257">
    <property type="entry name" value="PROKAR_LIPOPROTEIN"/>
    <property type="match status" value="1"/>
</dbReference>
<dbReference type="Gene3D" id="3.40.190.10">
    <property type="entry name" value="Periplasmic binding protein-like II"/>
    <property type="match status" value="1"/>
</dbReference>
<evidence type="ECO:0000256" key="3">
    <source>
        <dbReference type="ARBA" id="ARBA00022729"/>
    </source>
</evidence>
<evidence type="ECO:0000256" key="1">
    <source>
        <dbReference type="ARBA" id="ARBA00005695"/>
    </source>
</evidence>
<dbReference type="Gene3D" id="3.10.105.10">
    <property type="entry name" value="Dipeptide-binding Protein, Domain 3"/>
    <property type="match status" value="1"/>
</dbReference>
<dbReference type="Pfam" id="PF00496">
    <property type="entry name" value="SBP_bac_5"/>
    <property type="match status" value="1"/>
</dbReference>
<dbReference type="AlphaFoldDB" id="A0A3S0ILL4"/>
<comment type="similarity">
    <text evidence="1">Belongs to the bacterial solute-binding protein 5 family.</text>
</comment>
<evidence type="ECO:0000256" key="4">
    <source>
        <dbReference type="SAM" id="MobiDB-lite"/>
    </source>
</evidence>
<dbReference type="InterPro" id="IPR039424">
    <property type="entry name" value="SBP_5"/>
</dbReference>
<gene>
    <name evidence="6" type="ORF">EKG37_04720</name>
</gene>
<dbReference type="CDD" id="cd08492">
    <property type="entry name" value="PBP2_NikA_DppA_OppA_like_15"/>
    <property type="match status" value="1"/>
</dbReference>
<dbReference type="GO" id="GO:0015833">
    <property type="term" value="P:peptide transport"/>
    <property type="evidence" value="ECO:0007669"/>
    <property type="project" value="TreeGrafter"/>
</dbReference>
<dbReference type="EMBL" id="RXNT01000003">
    <property type="protein sequence ID" value="RTR35191.1"/>
    <property type="molecule type" value="Genomic_DNA"/>
</dbReference>
<dbReference type="InterPro" id="IPR030678">
    <property type="entry name" value="Peptide/Ni-bd"/>
</dbReference>
<feature type="domain" description="Solute-binding protein family 5" evidence="5">
    <location>
        <begin position="97"/>
        <end position="467"/>
    </location>
</feature>
<dbReference type="PANTHER" id="PTHR30290">
    <property type="entry name" value="PERIPLASMIC BINDING COMPONENT OF ABC TRANSPORTER"/>
    <property type="match status" value="1"/>
</dbReference>
<proteinExistence type="inferred from homology"/>
<accession>A0A3S0ILL4</accession>
<protein>
    <submittedName>
        <fullName evidence="6">ABC transporter substrate-binding protein</fullName>
    </submittedName>
</protein>
<dbReference type="PIRSF" id="PIRSF002741">
    <property type="entry name" value="MppA"/>
    <property type="match status" value="1"/>
</dbReference>
<reference evidence="6 7" key="1">
    <citation type="submission" date="2018-12" db="EMBL/GenBank/DDBJ databases">
        <title>Bacillus yapensis draft genome sequence.</title>
        <authorList>
            <person name="Yu L."/>
            <person name="Xu X."/>
            <person name="Tang X."/>
        </authorList>
    </citation>
    <scope>NUCLEOTIDE SEQUENCE [LARGE SCALE GENOMIC DNA]</scope>
    <source>
        <strain evidence="6 7">XXST-01</strain>
    </source>
</reference>
<dbReference type="OrthoDB" id="9796817at2"/>
<keyword evidence="7" id="KW-1185">Reference proteome</keyword>
<dbReference type="GO" id="GO:0042597">
    <property type="term" value="C:periplasmic space"/>
    <property type="evidence" value="ECO:0007669"/>
    <property type="project" value="UniProtKB-ARBA"/>
</dbReference>
<dbReference type="Proteomes" id="UP000271374">
    <property type="component" value="Unassembled WGS sequence"/>
</dbReference>
<name>A0A3S0ILL4_9BACI</name>
<dbReference type="GO" id="GO:1904680">
    <property type="term" value="F:peptide transmembrane transporter activity"/>
    <property type="evidence" value="ECO:0007669"/>
    <property type="project" value="TreeGrafter"/>
</dbReference>
<dbReference type="RefSeq" id="WP_126406882.1">
    <property type="nucleotide sequence ID" value="NZ_RXNT01000003.1"/>
</dbReference>
<evidence type="ECO:0000313" key="6">
    <source>
        <dbReference type="EMBL" id="RTR35191.1"/>
    </source>
</evidence>
<evidence type="ECO:0000313" key="7">
    <source>
        <dbReference type="Proteomes" id="UP000271374"/>
    </source>
</evidence>
<comment type="caution">
    <text evidence="6">The sequence shown here is derived from an EMBL/GenBank/DDBJ whole genome shotgun (WGS) entry which is preliminary data.</text>
</comment>
<dbReference type="SUPFAM" id="SSF53850">
    <property type="entry name" value="Periplasmic binding protein-like II"/>
    <property type="match status" value="1"/>
</dbReference>
<dbReference type="InterPro" id="IPR000914">
    <property type="entry name" value="SBP_5_dom"/>
</dbReference>
<dbReference type="PANTHER" id="PTHR30290:SF9">
    <property type="entry name" value="OLIGOPEPTIDE-BINDING PROTEIN APPA"/>
    <property type="match status" value="1"/>
</dbReference>
<organism evidence="6 7">
    <name type="scientific">Bacillus yapensis</name>
    <dbReference type="NCBI Taxonomy" id="2492960"/>
    <lineage>
        <taxon>Bacteria</taxon>
        <taxon>Bacillati</taxon>
        <taxon>Bacillota</taxon>
        <taxon>Bacilli</taxon>
        <taxon>Bacillales</taxon>
        <taxon>Bacillaceae</taxon>
        <taxon>Bacillus</taxon>
    </lineage>
</organism>
<feature type="compositionally biased region" description="Polar residues" evidence="4">
    <location>
        <begin position="48"/>
        <end position="57"/>
    </location>
</feature>